<evidence type="ECO:0000313" key="2">
    <source>
        <dbReference type="EMBL" id="QAZ66383.1"/>
    </source>
</evidence>
<name>A0A4P6HGZ9_9BACT</name>
<dbReference type="AlphaFoldDB" id="A0A4P6HGZ9"/>
<dbReference type="Proteomes" id="UP000293296">
    <property type="component" value="Chromosome"/>
</dbReference>
<evidence type="ECO:0000313" key="3">
    <source>
        <dbReference type="Proteomes" id="UP000293296"/>
    </source>
</evidence>
<proteinExistence type="predicted"/>
<dbReference type="InterPro" id="IPR029044">
    <property type="entry name" value="Nucleotide-diphossugar_trans"/>
</dbReference>
<reference evidence="2 3" key="1">
    <citation type="submission" date="2018-02" db="EMBL/GenBank/DDBJ databases">
        <title>Genome sequence of Desulfovibrio carbinolicus DSM 3852.</title>
        <authorList>
            <person name="Wilbanks E."/>
            <person name="Skennerton C.T."/>
            <person name="Orphan V.J."/>
        </authorList>
    </citation>
    <scope>NUCLEOTIDE SEQUENCE [LARGE SCALE GENOMIC DNA]</scope>
    <source>
        <strain evidence="2 3">DSM 3852</strain>
    </source>
</reference>
<feature type="region of interest" description="Disordered" evidence="1">
    <location>
        <begin position="337"/>
        <end position="356"/>
    </location>
</feature>
<protein>
    <submittedName>
        <fullName evidence="2">Acylneuraminate cytidylyltransferase</fullName>
    </submittedName>
</protein>
<dbReference type="PANTHER" id="PTHR21485:SF6">
    <property type="entry name" value="N-ACYLNEURAMINATE CYTIDYLYLTRANSFERASE-RELATED"/>
    <property type="match status" value="1"/>
</dbReference>
<dbReference type="OrthoDB" id="9805604at2"/>
<sequence length="389" mass="43246">MARQGRMSAMRIGALVPARMGSKRLPGKNIIELGGVPLVCRTLDVLLSSGVFADVTVSTESPVVAEMVRSRYPAEAVSVLMRPESLAGDDAPLHLVAEHYAENRPDLQWLGLFMPTFPFRTADRLREAAAAIHTGHALRVQAVRPEQHWDRDYFYPAASGFAPVFAGFPNLLRFSSTSYMLWRRETPRFQAMYMGYRLGEREYRLDVGLTETLDIDDAADLALARRILAGARYGLTPATTTAVGPYFVQTPAGADVAAFLRWLGPELLADPASPPLLLQKPRPPLFTARLVSDLPELHFLNPEAKDHTWSPRYIQTANTAHCLPIYQQSPVWRIIPRDAPQHQPPEPVDRSSLGQPADAADHLIPAARVRFVADMEGEAFYEGPYRLED</sequence>
<accession>A0A4P6HGZ9</accession>
<dbReference type="InterPro" id="IPR050793">
    <property type="entry name" value="CMP-NeuNAc_synthase"/>
</dbReference>
<dbReference type="Gene3D" id="3.90.550.10">
    <property type="entry name" value="Spore Coat Polysaccharide Biosynthesis Protein SpsA, Chain A"/>
    <property type="match status" value="1"/>
</dbReference>
<keyword evidence="3" id="KW-1185">Reference proteome</keyword>
<dbReference type="GO" id="GO:0008781">
    <property type="term" value="F:N-acylneuraminate cytidylyltransferase activity"/>
    <property type="evidence" value="ECO:0007669"/>
    <property type="project" value="TreeGrafter"/>
</dbReference>
<keyword evidence="2" id="KW-0548">Nucleotidyltransferase</keyword>
<organism evidence="2 3">
    <name type="scientific">Solidesulfovibrio carbinolicus</name>
    <dbReference type="NCBI Taxonomy" id="296842"/>
    <lineage>
        <taxon>Bacteria</taxon>
        <taxon>Pseudomonadati</taxon>
        <taxon>Thermodesulfobacteriota</taxon>
        <taxon>Desulfovibrionia</taxon>
        <taxon>Desulfovibrionales</taxon>
        <taxon>Desulfovibrionaceae</taxon>
        <taxon>Solidesulfovibrio</taxon>
    </lineage>
</organism>
<dbReference type="EMBL" id="CP026538">
    <property type="protein sequence ID" value="QAZ66383.1"/>
    <property type="molecule type" value="Genomic_DNA"/>
</dbReference>
<dbReference type="SUPFAM" id="SSF53448">
    <property type="entry name" value="Nucleotide-diphospho-sugar transferases"/>
    <property type="match status" value="1"/>
</dbReference>
<evidence type="ECO:0000256" key="1">
    <source>
        <dbReference type="SAM" id="MobiDB-lite"/>
    </source>
</evidence>
<dbReference type="InterPro" id="IPR003329">
    <property type="entry name" value="Cytidylyl_trans"/>
</dbReference>
<keyword evidence="2" id="KW-0808">Transferase</keyword>
<dbReference type="Pfam" id="PF02348">
    <property type="entry name" value="CTP_transf_3"/>
    <property type="match status" value="1"/>
</dbReference>
<dbReference type="PANTHER" id="PTHR21485">
    <property type="entry name" value="HAD SUPERFAMILY MEMBERS CMAS AND KDSC"/>
    <property type="match status" value="1"/>
</dbReference>
<dbReference type="KEGG" id="dcb:C3Y92_03640"/>
<gene>
    <name evidence="2" type="ORF">C3Y92_03640</name>
</gene>